<gene>
    <name evidence="1" type="ORF">OHK93_002256</name>
</gene>
<sequence>MADLRDLGVTFPGAALDCGSDECTACTQRRANNGTVSAVSGMEAQRQERLSQAIEEVEITEVRSVPGRGGEEDETSIMIAHHTVESALEALYEDTSARELTSINEILWAAADREQPHLLDAIDARCGQVGEGCEMVDINEPQIDLNISMPSSNDHMDFSPQQRNVCLSAAVADLSRIGMAFSELVLDCGNVDCAHCTAIRETPSRVELEAQKQARLTHVKNARAMTNSGSIGEHDDTPPVLSSGADSFSIAHRPAEKTLEEFCGLESFEQRESIDEIMWSAADKEQPELITKISECCDFEEDEEYEMVDLHEAQSDEARVLEMFKGKGRAVVVRRWFTRSSSD</sequence>
<evidence type="ECO:0000313" key="2">
    <source>
        <dbReference type="Proteomes" id="UP001161017"/>
    </source>
</evidence>
<name>A0AA43QTQ7_9LECA</name>
<keyword evidence="2" id="KW-1185">Reference proteome</keyword>
<reference evidence="1" key="1">
    <citation type="journal article" date="2023" name="Genome Biol. Evol.">
        <title>First Whole Genome Sequence and Flow Cytometry Genome Size Data for the Lichen-Forming Fungus Ramalina farinacea (Ascomycota).</title>
        <authorList>
            <person name="Llewellyn T."/>
            <person name="Mian S."/>
            <person name="Hill R."/>
            <person name="Leitch I.J."/>
            <person name="Gaya E."/>
        </authorList>
    </citation>
    <scope>NUCLEOTIDE SEQUENCE</scope>
    <source>
        <strain evidence="1">LIQ254RAFAR</strain>
    </source>
</reference>
<dbReference type="AlphaFoldDB" id="A0AA43QTQ7"/>
<comment type="caution">
    <text evidence="1">The sequence shown here is derived from an EMBL/GenBank/DDBJ whole genome shotgun (WGS) entry which is preliminary data.</text>
</comment>
<organism evidence="1 2">
    <name type="scientific">Ramalina farinacea</name>
    <dbReference type="NCBI Taxonomy" id="258253"/>
    <lineage>
        <taxon>Eukaryota</taxon>
        <taxon>Fungi</taxon>
        <taxon>Dikarya</taxon>
        <taxon>Ascomycota</taxon>
        <taxon>Pezizomycotina</taxon>
        <taxon>Lecanoromycetes</taxon>
        <taxon>OSLEUM clade</taxon>
        <taxon>Lecanoromycetidae</taxon>
        <taxon>Lecanorales</taxon>
        <taxon>Lecanorineae</taxon>
        <taxon>Ramalinaceae</taxon>
        <taxon>Ramalina</taxon>
    </lineage>
</organism>
<evidence type="ECO:0000313" key="1">
    <source>
        <dbReference type="EMBL" id="MDI1491051.1"/>
    </source>
</evidence>
<accession>A0AA43QTQ7</accession>
<proteinExistence type="predicted"/>
<dbReference type="EMBL" id="JAPUFD010000013">
    <property type="protein sequence ID" value="MDI1491051.1"/>
    <property type="molecule type" value="Genomic_DNA"/>
</dbReference>
<protein>
    <submittedName>
        <fullName evidence="1">Uncharacterized protein</fullName>
    </submittedName>
</protein>
<dbReference type="Proteomes" id="UP001161017">
    <property type="component" value="Unassembled WGS sequence"/>
</dbReference>